<dbReference type="AlphaFoldDB" id="A0A0J6RQZ1"/>
<protein>
    <submittedName>
        <fullName evidence="2">Uncharacterized protein</fullName>
    </submittedName>
</protein>
<evidence type="ECO:0000313" key="3">
    <source>
        <dbReference type="Proteomes" id="UP000035929"/>
    </source>
</evidence>
<feature type="compositionally biased region" description="Basic and acidic residues" evidence="1">
    <location>
        <begin position="127"/>
        <end position="145"/>
    </location>
</feature>
<gene>
    <name evidence="2" type="ORF">VP06_33515</name>
</gene>
<comment type="caution">
    <text evidence="2">The sequence shown here is derived from an EMBL/GenBank/DDBJ whole genome shotgun (WGS) entry which is preliminary data.</text>
</comment>
<dbReference type="PATRIC" id="fig|270351.6.peg.6011"/>
<reference evidence="2 3" key="1">
    <citation type="submission" date="2015-03" db="EMBL/GenBank/DDBJ databases">
        <title>Genome sequencing of Methylobacterium aquaticum DSM16371 type strain.</title>
        <authorList>
            <person name="Chaudhry V."/>
            <person name="Patil P.B."/>
        </authorList>
    </citation>
    <scope>NUCLEOTIDE SEQUENCE [LARGE SCALE GENOMIC DNA]</scope>
    <source>
        <strain evidence="2 3">DSM 16371</strain>
    </source>
</reference>
<evidence type="ECO:0000313" key="2">
    <source>
        <dbReference type="EMBL" id="KMO23637.1"/>
    </source>
</evidence>
<sequence length="186" mass="19376">PQEAPAGSSPRPGPGRRFLWRSDARGSLVEATEGLAETIGASPVGRSWDDLLAGPVEAEPQVAAALAEALVQRQTFRAVPVRWRIAGTRIAVAVDLSGAPRLGAGRAFAGFSGFGVIHPERVVPATDRPEAPEPKPPRPSLRERAAAVIAVGRQPSGDPAAPPRPVPDAALRPDRSPALPRVEPGT</sequence>
<dbReference type="EMBL" id="LABX01000490">
    <property type="protein sequence ID" value="KMO23637.1"/>
    <property type="molecule type" value="Genomic_DNA"/>
</dbReference>
<dbReference type="Proteomes" id="UP000035929">
    <property type="component" value="Unassembled WGS sequence"/>
</dbReference>
<feature type="non-terminal residue" evidence="2">
    <location>
        <position position="1"/>
    </location>
</feature>
<evidence type="ECO:0000256" key="1">
    <source>
        <dbReference type="SAM" id="MobiDB-lite"/>
    </source>
</evidence>
<organism evidence="2 3">
    <name type="scientific">Methylobacterium aquaticum</name>
    <dbReference type="NCBI Taxonomy" id="270351"/>
    <lineage>
        <taxon>Bacteria</taxon>
        <taxon>Pseudomonadati</taxon>
        <taxon>Pseudomonadota</taxon>
        <taxon>Alphaproteobacteria</taxon>
        <taxon>Hyphomicrobiales</taxon>
        <taxon>Methylobacteriaceae</taxon>
        <taxon>Methylobacterium</taxon>
    </lineage>
</organism>
<accession>A0A0J6RQZ1</accession>
<feature type="region of interest" description="Disordered" evidence="1">
    <location>
        <begin position="122"/>
        <end position="186"/>
    </location>
</feature>
<feature type="non-terminal residue" evidence="2">
    <location>
        <position position="186"/>
    </location>
</feature>
<name>A0A0J6RQZ1_9HYPH</name>
<proteinExistence type="predicted"/>